<sequence>MGESRRVALNSFPQHYSSNVIDRPNVVNFRAPNDSTIRVRAII</sequence>
<evidence type="ECO:0000313" key="2">
    <source>
        <dbReference type="Proteomes" id="UP000011157"/>
    </source>
</evidence>
<accession>L7VC85</accession>
<organism evidence="1 2">
    <name type="scientific">Mycobacterium liflandii (strain 128FXT)</name>
    <dbReference type="NCBI Taxonomy" id="459424"/>
    <lineage>
        <taxon>Bacteria</taxon>
        <taxon>Bacillati</taxon>
        <taxon>Actinomycetota</taxon>
        <taxon>Actinomycetes</taxon>
        <taxon>Mycobacteriales</taxon>
        <taxon>Mycobacteriaceae</taxon>
        <taxon>Mycobacterium</taxon>
        <taxon>Mycobacterium ulcerans group</taxon>
    </lineage>
</organism>
<dbReference type="KEGG" id="mli:MULP_04525"/>
<dbReference type="AlphaFoldDB" id="L7VC85"/>
<dbReference type="HOGENOM" id="CLU_3236285_0_0_11"/>
<dbReference type="EMBL" id="CP003899">
    <property type="protein sequence ID" value="AGC64068.1"/>
    <property type="molecule type" value="Genomic_DNA"/>
</dbReference>
<name>L7VC85_MYCL1</name>
<protein>
    <submittedName>
        <fullName evidence="1">Uncharacterized protein</fullName>
    </submittedName>
</protein>
<keyword evidence="2" id="KW-1185">Reference proteome</keyword>
<reference evidence="1 2" key="1">
    <citation type="journal article" date="2013" name="J. Bacteriol.">
        <title>Complete Genome Sequence of the Frog Pathogen Mycobacterium ulcerans Ecovar Liflandii.</title>
        <authorList>
            <person name="Tobias N.J."/>
            <person name="Doig K.D."/>
            <person name="Medema M.H."/>
            <person name="Chen H."/>
            <person name="Haring V."/>
            <person name="Moore R."/>
            <person name="Seemann T."/>
            <person name="Stinear T.P."/>
        </authorList>
    </citation>
    <scope>NUCLEOTIDE SEQUENCE [LARGE SCALE GENOMIC DNA]</scope>
    <source>
        <strain evidence="1 2">128FXT</strain>
    </source>
</reference>
<proteinExistence type="predicted"/>
<evidence type="ECO:0000313" key="1">
    <source>
        <dbReference type="EMBL" id="AGC64068.1"/>
    </source>
</evidence>
<gene>
    <name evidence="1" type="ordered locus">MULP_04525</name>
</gene>
<dbReference type="Proteomes" id="UP000011157">
    <property type="component" value="Chromosome"/>
</dbReference>